<evidence type="ECO:0000256" key="5">
    <source>
        <dbReference type="ARBA" id="ARBA00022737"/>
    </source>
</evidence>
<dbReference type="FunFam" id="2.130.10.10:FF:000034">
    <property type="entry name" value="Pre-mRNA-processing factor 17, putative"/>
    <property type="match status" value="1"/>
</dbReference>
<dbReference type="PROSITE" id="PS00678">
    <property type="entry name" value="WD_REPEATS_1"/>
    <property type="match status" value="1"/>
</dbReference>
<dbReference type="SMART" id="SM00320">
    <property type="entry name" value="WD40"/>
    <property type="match status" value="7"/>
</dbReference>
<dbReference type="CDD" id="cd00200">
    <property type="entry name" value="WD40"/>
    <property type="match status" value="1"/>
</dbReference>
<dbReference type="RefSeq" id="XP_018019699.1">
    <property type="nucleotide sequence ID" value="XM_018164210.2"/>
</dbReference>
<dbReference type="GO" id="GO:0071013">
    <property type="term" value="C:catalytic step 2 spliceosome"/>
    <property type="evidence" value="ECO:0007669"/>
    <property type="project" value="InterPro"/>
</dbReference>
<feature type="repeat" description="WD" evidence="11">
    <location>
        <begin position="378"/>
        <end position="412"/>
    </location>
</feature>
<feature type="region of interest" description="Disordered" evidence="12">
    <location>
        <begin position="169"/>
        <end position="194"/>
    </location>
</feature>
<dbReference type="InterPro" id="IPR032847">
    <property type="entry name" value="PRPF17"/>
</dbReference>
<evidence type="ECO:0000256" key="8">
    <source>
        <dbReference type="ARBA" id="ARBA00068146"/>
    </source>
</evidence>
<dbReference type="PROSITE" id="PS50082">
    <property type="entry name" value="WD_REPEATS_2"/>
    <property type="match status" value="6"/>
</dbReference>
<dbReference type="Pfam" id="PF00400">
    <property type="entry name" value="WD40"/>
    <property type="match status" value="6"/>
</dbReference>
<feature type="repeat" description="WD" evidence="11">
    <location>
        <begin position="545"/>
        <end position="578"/>
    </location>
</feature>
<dbReference type="Gene3D" id="2.130.10.10">
    <property type="entry name" value="YVTN repeat-like/Quinoprotein amine dehydrogenase"/>
    <property type="match status" value="1"/>
</dbReference>
<evidence type="ECO:0000256" key="2">
    <source>
        <dbReference type="ARBA" id="ARBA00022574"/>
    </source>
</evidence>
<evidence type="ECO:0000256" key="10">
    <source>
        <dbReference type="ARBA" id="ARBA00076678"/>
    </source>
</evidence>
<evidence type="ECO:0000313" key="13">
    <source>
        <dbReference type="Proteomes" id="UP000694843"/>
    </source>
</evidence>
<keyword evidence="6" id="KW-0508">mRNA splicing</keyword>
<feature type="repeat" description="WD" evidence="11">
    <location>
        <begin position="327"/>
        <end position="368"/>
    </location>
</feature>
<reference evidence="14" key="1">
    <citation type="submission" date="2025-08" db="UniProtKB">
        <authorList>
            <consortium name="RefSeq"/>
        </authorList>
    </citation>
    <scope>IDENTIFICATION</scope>
    <source>
        <tissue evidence="14">Whole organism</tissue>
    </source>
</reference>
<dbReference type="Proteomes" id="UP000694843">
    <property type="component" value="Unplaced"/>
</dbReference>
<dbReference type="PANTHER" id="PTHR43979">
    <property type="entry name" value="PRE-MRNA-PROCESSING FACTOR 17"/>
    <property type="match status" value="1"/>
</dbReference>
<dbReference type="GO" id="GO:0003729">
    <property type="term" value="F:mRNA binding"/>
    <property type="evidence" value="ECO:0007669"/>
    <property type="project" value="TreeGrafter"/>
</dbReference>
<keyword evidence="4" id="KW-0747">Spliceosome</keyword>
<gene>
    <name evidence="14" type="primary">LOC108676165</name>
</gene>
<dbReference type="PANTHER" id="PTHR43979:SF1">
    <property type="entry name" value="PRE-MRNA-PROCESSING FACTOR 17"/>
    <property type="match status" value="1"/>
</dbReference>
<evidence type="ECO:0000256" key="9">
    <source>
        <dbReference type="ARBA" id="ARBA00075265"/>
    </source>
</evidence>
<evidence type="ECO:0000256" key="4">
    <source>
        <dbReference type="ARBA" id="ARBA00022728"/>
    </source>
</evidence>
<keyword evidence="5" id="KW-0677">Repeat</keyword>
<dbReference type="KEGG" id="hazt:108676165"/>
<dbReference type="InterPro" id="IPR019775">
    <property type="entry name" value="WD40_repeat_CS"/>
</dbReference>
<feature type="repeat" description="WD" evidence="11">
    <location>
        <begin position="513"/>
        <end position="544"/>
    </location>
</feature>
<evidence type="ECO:0000256" key="1">
    <source>
        <dbReference type="ARBA" id="ARBA00004123"/>
    </source>
</evidence>
<dbReference type="InterPro" id="IPR036322">
    <property type="entry name" value="WD40_repeat_dom_sf"/>
</dbReference>
<dbReference type="SUPFAM" id="SSF50978">
    <property type="entry name" value="WD40 repeat-like"/>
    <property type="match status" value="1"/>
</dbReference>
<evidence type="ECO:0000256" key="12">
    <source>
        <dbReference type="SAM" id="MobiDB-lite"/>
    </source>
</evidence>
<keyword evidence="13" id="KW-1185">Reference proteome</keyword>
<organism evidence="13 14">
    <name type="scientific">Hyalella azteca</name>
    <name type="common">Amphipod</name>
    <dbReference type="NCBI Taxonomy" id="294128"/>
    <lineage>
        <taxon>Eukaryota</taxon>
        <taxon>Metazoa</taxon>
        <taxon>Ecdysozoa</taxon>
        <taxon>Arthropoda</taxon>
        <taxon>Crustacea</taxon>
        <taxon>Multicrustacea</taxon>
        <taxon>Malacostraca</taxon>
        <taxon>Eumalacostraca</taxon>
        <taxon>Peracarida</taxon>
        <taxon>Amphipoda</taxon>
        <taxon>Senticaudata</taxon>
        <taxon>Talitrida</taxon>
        <taxon>Talitroidea</taxon>
        <taxon>Hyalellidae</taxon>
        <taxon>Hyalella</taxon>
    </lineage>
</organism>
<evidence type="ECO:0000256" key="11">
    <source>
        <dbReference type="PROSITE-ProRule" id="PRU00221"/>
    </source>
</evidence>
<sequence length="578" mass="66253">MSSLLGLQAYGSDEDMSGDEVNEPEKSSVDQETPQHLLPLPSNSLLSKRVEIAPVAIPTNNLDDRLHIDPLTKELSYNPRYDVLAAPVLGPELPNQSAFHKMKRNMLSGFAEAAHVSDFEFEKERRTFTSYGYAVDPSISSDPGEGLKMVGDTAAARKSDNVSVFESKKRYTTETKRKRDSNSDPTDIDGFKGPWAKYENEKTVMCPSEEEKIQLDEILAKRQKRGKQTDDKIEEEKTLLHLRTASDYQGRSFLHVPQDVGVNLKSDEPPAKCFMPKKLIHTWKGHNKGVSAIRWFPKSAHLLLSCSMDTKVKIWEVYNERRCIRTYMGHKQAVRDVSFDNDGKRFLSCGYDRYIKLWDTETGECISRFTNRKVPYCVKFHPDEDKQDLFVAGTSDKKIVCWDIRTGEIVQEYDRHLGAVNTITFVDENRRFVSTSDDKSLRVWEWDIPVDFKYIADPTMHSMPAVTQSPNKKWLACQSMDNKIVIFSSLDRFKLNRKKTFTGHMVAGYACNLDFSPDMSYLISGDADGRAYVWDWKTTKLYQKWKAHDDVCIGILWHPHETSKIATAGWDGLIKYWD</sequence>
<dbReference type="InterPro" id="IPR001680">
    <property type="entry name" value="WD40_rpt"/>
</dbReference>
<dbReference type="InterPro" id="IPR015943">
    <property type="entry name" value="WD40/YVTN_repeat-like_dom_sf"/>
</dbReference>
<dbReference type="OrthoDB" id="10257301at2759"/>
<dbReference type="OMA" id="TLWHPHE"/>
<evidence type="ECO:0000313" key="14">
    <source>
        <dbReference type="RefSeq" id="XP_018019699.1"/>
    </source>
</evidence>
<feature type="region of interest" description="Disordered" evidence="12">
    <location>
        <begin position="1"/>
        <end position="40"/>
    </location>
</feature>
<dbReference type="GO" id="GO:0000398">
    <property type="term" value="P:mRNA splicing, via spliceosome"/>
    <property type="evidence" value="ECO:0007669"/>
    <property type="project" value="InterPro"/>
</dbReference>
<dbReference type="InterPro" id="IPR020472">
    <property type="entry name" value="WD40_PAC1"/>
</dbReference>
<protein>
    <recommendedName>
        <fullName evidence="8">Pre-mRNA-processing factor 17</fullName>
    </recommendedName>
    <alternativeName>
        <fullName evidence="10">Cell division cycle 40 homolog</fullName>
    </alternativeName>
    <alternativeName>
        <fullName evidence="9">PRP17 homolog</fullName>
    </alternativeName>
</protein>
<keyword evidence="2 11" id="KW-0853">WD repeat</keyword>
<evidence type="ECO:0000256" key="7">
    <source>
        <dbReference type="ARBA" id="ARBA00023242"/>
    </source>
</evidence>
<evidence type="ECO:0000256" key="6">
    <source>
        <dbReference type="ARBA" id="ARBA00023187"/>
    </source>
</evidence>
<dbReference type="AlphaFoldDB" id="A0A8B7P0S6"/>
<feature type="repeat" description="WD" evidence="11">
    <location>
        <begin position="413"/>
        <end position="445"/>
    </location>
</feature>
<evidence type="ECO:0000256" key="3">
    <source>
        <dbReference type="ARBA" id="ARBA00022664"/>
    </source>
</evidence>
<comment type="subcellular location">
    <subcellularLocation>
        <location evidence="1">Nucleus</location>
    </subcellularLocation>
</comment>
<feature type="compositionally biased region" description="Basic and acidic residues" evidence="12">
    <location>
        <begin position="169"/>
        <end position="182"/>
    </location>
</feature>
<dbReference type="PRINTS" id="PR00320">
    <property type="entry name" value="GPROTEINBRPT"/>
</dbReference>
<dbReference type="GeneID" id="108676165"/>
<name>A0A8B7P0S6_HYAAZ</name>
<keyword evidence="7" id="KW-0539">Nucleus</keyword>
<feature type="repeat" description="WD" evidence="11">
    <location>
        <begin position="283"/>
        <end position="317"/>
    </location>
</feature>
<feature type="compositionally biased region" description="Acidic residues" evidence="12">
    <location>
        <begin position="12"/>
        <end position="22"/>
    </location>
</feature>
<accession>A0A8B7P0S6</accession>
<dbReference type="PROSITE" id="PS50294">
    <property type="entry name" value="WD_REPEATS_REGION"/>
    <property type="match status" value="4"/>
</dbReference>
<proteinExistence type="predicted"/>
<keyword evidence="3" id="KW-0507">mRNA processing</keyword>